<accession>A0A1I6BCX6</accession>
<name>A0A1I6BCX6_HYMAR</name>
<evidence type="ECO:0000313" key="2">
    <source>
        <dbReference type="EMBL" id="SFQ78800.1"/>
    </source>
</evidence>
<sequence length="90" mass="9943">MSRPPPGQHAGRPSPVTYNLKTVHSPLPPPRALSKEQSYADYIVVRDNDCDDIGAKVRQKLAEGYRCRGKLIAVQGSPGVIQYIQNMVKL</sequence>
<dbReference type="AlphaFoldDB" id="A0A1I6BCX6"/>
<evidence type="ECO:0000313" key="3">
    <source>
        <dbReference type="Proteomes" id="UP000199029"/>
    </source>
</evidence>
<reference evidence="3" key="1">
    <citation type="submission" date="2016-10" db="EMBL/GenBank/DDBJ databases">
        <authorList>
            <person name="Varghese N."/>
            <person name="Submissions S."/>
        </authorList>
    </citation>
    <scope>NUCLEOTIDE SEQUENCE [LARGE SCALE GENOMIC DNA]</scope>
    <source>
        <strain evidence="3">OR362-8,ATCC BAA-1266,JCM 13504</strain>
    </source>
</reference>
<organism evidence="2 3">
    <name type="scientific">Hymenobacter arizonensis</name>
    <name type="common">Siccationidurans arizonensis</name>
    <dbReference type="NCBI Taxonomy" id="1227077"/>
    <lineage>
        <taxon>Bacteria</taxon>
        <taxon>Pseudomonadati</taxon>
        <taxon>Bacteroidota</taxon>
        <taxon>Cytophagia</taxon>
        <taxon>Cytophagales</taxon>
        <taxon>Hymenobacteraceae</taxon>
        <taxon>Hymenobacter</taxon>
    </lineage>
</organism>
<gene>
    <name evidence="2" type="ORF">SAMN04515668_4363</name>
</gene>
<evidence type="ECO:0000256" key="1">
    <source>
        <dbReference type="SAM" id="MobiDB-lite"/>
    </source>
</evidence>
<dbReference type="Proteomes" id="UP000199029">
    <property type="component" value="Unassembled WGS sequence"/>
</dbReference>
<keyword evidence="3" id="KW-1185">Reference proteome</keyword>
<dbReference type="EMBL" id="FOXS01000008">
    <property type="protein sequence ID" value="SFQ78800.1"/>
    <property type="molecule type" value="Genomic_DNA"/>
</dbReference>
<proteinExistence type="predicted"/>
<protein>
    <submittedName>
        <fullName evidence="2">Uncharacterized protein</fullName>
    </submittedName>
</protein>
<feature type="region of interest" description="Disordered" evidence="1">
    <location>
        <begin position="1"/>
        <end position="33"/>
    </location>
</feature>